<name>A0A3A8AV39_9RHOB</name>
<dbReference type="FunFam" id="3.30.465.10:FF:000016">
    <property type="entry name" value="probable D-lactate dehydrogenase, mitochondrial"/>
    <property type="match status" value="1"/>
</dbReference>
<dbReference type="GO" id="GO:0004458">
    <property type="term" value="F:D-lactate dehydrogenase (cytochrome) activity"/>
    <property type="evidence" value="ECO:0007669"/>
    <property type="project" value="UniProtKB-EC"/>
</dbReference>
<organism evidence="9 10">
    <name type="scientific">Roseovarius spongiae</name>
    <dbReference type="NCBI Taxonomy" id="2320272"/>
    <lineage>
        <taxon>Bacteria</taxon>
        <taxon>Pseudomonadati</taxon>
        <taxon>Pseudomonadota</taxon>
        <taxon>Alphaproteobacteria</taxon>
        <taxon>Rhodobacterales</taxon>
        <taxon>Roseobacteraceae</taxon>
        <taxon>Roseovarius</taxon>
    </lineage>
</organism>
<dbReference type="PROSITE" id="PS51387">
    <property type="entry name" value="FAD_PCMH"/>
    <property type="match status" value="1"/>
</dbReference>
<dbReference type="AlphaFoldDB" id="A0A3A8AV39"/>
<keyword evidence="6" id="KW-0560">Oxidoreductase</keyword>
<comment type="similarity">
    <text evidence="2">Belongs to the FAD-binding oxidoreductase/transferase type 4 family.</text>
</comment>
<sequence length="478" mass="50241">MVFPLAGPCTRFTAKREDAMTDKDGAIAALDTLLGQRLVRSKADLAAHGESESHFATTPPDAVAYPETAEEVARIVAICARARLPVVGWGAGTSLEGQAQAFQGGVSVDFTRMNKVLELRADDMDVTVQPGVTREALNHELRATGLFFPVDPGANATLGGMASTRASGTTAVRYGTMRDNVIALEVVTADGRIIRTGARARKSSAGYDLTGLFVGAEGTLGLITALTLRLHGQPEAISAAICAFPGVGEAVGAVMDAIQMGLPVARIELMDAASVAAANAYSGMDMPERPHLLLEFHGSPAAVAECSETFGEIAALHGGSGFDRATRTEERNALWEMRHNAYYAILAARPGARAIVTDICVPISKLAEAVDETRRDLQESGVQGPILGHVGDGNFHAILLIDETDAEEVAAAKAVSDRMVKRALRLGGTATGEHGVGVGKLGYMRAEHGQAWEAMGALKQAFDPLNIMNPGKLVPPRN</sequence>
<dbReference type="EC" id="1.1.2.4" evidence="7"/>
<dbReference type="SUPFAM" id="SSF55103">
    <property type="entry name" value="FAD-linked oxidases, C-terminal domain"/>
    <property type="match status" value="1"/>
</dbReference>
<dbReference type="Gene3D" id="3.30.465.10">
    <property type="match status" value="1"/>
</dbReference>
<dbReference type="OrthoDB" id="9811557at2"/>
<evidence type="ECO:0000256" key="4">
    <source>
        <dbReference type="ARBA" id="ARBA00022827"/>
    </source>
</evidence>
<dbReference type="FunFam" id="1.10.45.10:FF:000001">
    <property type="entry name" value="D-lactate dehydrogenase mitochondrial"/>
    <property type="match status" value="1"/>
</dbReference>
<accession>A0A3A8AV39</accession>
<comment type="cofactor">
    <cofactor evidence="1">
        <name>FAD</name>
        <dbReference type="ChEBI" id="CHEBI:57692"/>
    </cofactor>
</comment>
<keyword evidence="10" id="KW-1185">Reference proteome</keyword>
<dbReference type="InterPro" id="IPR016169">
    <property type="entry name" value="FAD-bd_PCMH_sub2"/>
</dbReference>
<evidence type="ECO:0000256" key="2">
    <source>
        <dbReference type="ARBA" id="ARBA00008000"/>
    </source>
</evidence>
<dbReference type="InterPro" id="IPR004113">
    <property type="entry name" value="FAD-bd_oxidored_4_C"/>
</dbReference>
<evidence type="ECO:0000313" key="9">
    <source>
        <dbReference type="EMBL" id="RKF14948.1"/>
    </source>
</evidence>
<dbReference type="PANTHER" id="PTHR11748">
    <property type="entry name" value="D-LACTATE DEHYDROGENASE"/>
    <property type="match status" value="1"/>
</dbReference>
<dbReference type="Pfam" id="PF02913">
    <property type="entry name" value="FAD-oxidase_C"/>
    <property type="match status" value="1"/>
</dbReference>
<dbReference type="Proteomes" id="UP000281128">
    <property type="component" value="Unassembled WGS sequence"/>
</dbReference>
<proteinExistence type="inferred from homology"/>
<dbReference type="FunFam" id="3.30.70.2740:FF:000001">
    <property type="entry name" value="D-lactate dehydrogenase mitochondrial"/>
    <property type="match status" value="1"/>
</dbReference>
<comment type="caution">
    <text evidence="9">The sequence shown here is derived from an EMBL/GenBank/DDBJ whole genome shotgun (WGS) entry which is preliminary data.</text>
</comment>
<dbReference type="PANTHER" id="PTHR11748:SF111">
    <property type="entry name" value="D-LACTATE DEHYDROGENASE, MITOCHONDRIAL-RELATED"/>
    <property type="match status" value="1"/>
</dbReference>
<dbReference type="InterPro" id="IPR016164">
    <property type="entry name" value="FAD-linked_Oxase-like_C"/>
</dbReference>
<keyword evidence="5" id="KW-0809">Transit peptide</keyword>
<evidence type="ECO:0000313" key="10">
    <source>
        <dbReference type="Proteomes" id="UP000281128"/>
    </source>
</evidence>
<dbReference type="GO" id="GO:1903457">
    <property type="term" value="P:lactate catabolic process"/>
    <property type="evidence" value="ECO:0007669"/>
    <property type="project" value="TreeGrafter"/>
</dbReference>
<dbReference type="InterPro" id="IPR016166">
    <property type="entry name" value="FAD-bd_PCMH"/>
</dbReference>
<dbReference type="GO" id="GO:0008720">
    <property type="term" value="F:D-lactate dehydrogenase (NAD+) activity"/>
    <property type="evidence" value="ECO:0007669"/>
    <property type="project" value="TreeGrafter"/>
</dbReference>
<keyword evidence="4" id="KW-0274">FAD</keyword>
<evidence type="ECO:0000256" key="1">
    <source>
        <dbReference type="ARBA" id="ARBA00001974"/>
    </source>
</evidence>
<evidence type="ECO:0000256" key="7">
    <source>
        <dbReference type="ARBA" id="ARBA00038897"/>
    </source>
</evidence>
<dbReference type="InterPro" id="IPR006094">
    <property type="entry name" value="Oxid_FAD_bind_N"/>
</dbReference>
<dbReference type="Gene3D" id="3.30.70.2740">
    <property type="match status" value="1"/>
</dbReference>
<dbReference type="EMBL" id="RAPE01000002">
    <property type="protein sequence ID" value="RKF14948.1"/>
    <property type="molecule type" value="Genomic_DNA"/>
</dbReference>
<evidence type="ECO:0000256" key="6">
    <source>
        <dbReference type="ARBA" id="ARBA00023002"/>
    </source>
</evidence>
<evidence type="ECO:0000256" key="3">
    <source>
        <dbReference type="ARBA" id="ARBA00022630"/>
    </source>
</evidence>
<evidence type="ECO:0000256" key="5">
    <source>
        <dbReference type="ARBA" id="ARBA00022946"/>
    </source>
</evidence>
<dbReference type="Pfam" id="PF01565">
    <property type="entry name" value="FAD_binding_4"/>
    <property type="match status" value="1"/>
</dbReference>
<gene>
    <name evidence="9" type="ORF">D6850_08775</name>
</gene>
<dbReference type="SUPFAM" id="SSF56176">
    <property type="entry name" value="FAD-binding/transporter-associated domain-like"/>
    <property type="match status" value="1"/>
</dbReference>
<keyword evidence="3" id="KW-0285">Flavoprotein</keyword>
<evidence type="ECO:0000259" key="8">
    <source>
        <dbReference type="PROSITE" id="PS51387"/>
    </source>
</evidence>
<dbReference type="InterPro" id="IPR016171">
    <property type="entry name" value="Vanillyl_alc_oxidase_C-sub2"/>
</dbReference>
<reference evidence="9 10" key="1">
    <citation type="submission" date="2018-09" db="EMBL/GenBank/DDBJ databases">
        <title>Roseovarius spongiae sp. nov., isolated from a marine sponge.</title>
        <authorList>
            <person name="Zhuang L."/>
            <person name="Luo L."/>
        </authorList>
    </citation>
    <scope>NUCLEOTIDE SEQUENCE [LARGE SCALE GENOMIC DNA]</scope>
    <source>
        <strain evidence="9 10">HN-E21</strain>
    </source>
</reference>
<dbReference type="InterPro" id="IPR036318">
    <property type="entry name" value="FAD-bd_PCMH-like_sf"/>
</dbReference>
<feature type="domain" description="FAD-binding PCMH-type" evidence="8">
    <location>
        <begin position="56"/>
        <end position="233"/>
    </location>
</feature>
<protein>
    <recommendedName>
        <fullName evidence="7">D-lactate dehydrogenase (cytochrome)</fullName>
        <ecNumber evidence="7">1.1.2.4</ecNumber>
    </recommendedName>
</protein>
<dbReference type="GO" id="GO:0071949">
    <property type="term" value="F:FAD binding"/>
    <property type="evidence" value="ECO:0007669"/>
    <property type="project" value="InterPro"/>
</dbReference>
<dbReference type="Gene3D" id="1.10.45.10">
    <property type="entry name" value="Vanillyl-alcohol Oxidase, Chain A, domain 4"/>
    <property type="match status" value="1"/>
</dbReference>